<dbReference type="SUPFAM" id="SSF53474">
    <property type="entry name" value="alpha/beta-Hydrolases"/>
    <property type="match status" value="1"/>
</dbReference>
<dbReference type="Gene3D" id="3.40.50.1820">
    <property type="entry name" value="alpha/beta hydrolase"/>
    <property type="match status" value="1"/>
</dbReference>
<sequence length="210" mass="23195">MRVLEPQQPARAAVIWLHGLGADCHDFVDVVPLLKLSGVRFVFPQAPVRPVTINAGYAMPSWYDILASGADFRRTDVAQLQESVTLVKRLVQEQLDAGIPSESIVLVGFSQGGAVALQAGLSLQLPLAGIMALSTYLPCAELLNPPCPQRVVQMHGHYDTVVGPELAKACQQQLQQWQLPLTSYWYPMEHELCMPQIEDMANLLQQWLPT</sequence>
<dbReference type="InterPro" id="IPR050565">
    <property type="entry name" value="LYPA1-2/EST-like"/>
</dbReference>
<dbReference type="InterPro" id="IPR029058">
    <property type="entry name" value="AB_hydrolase_fold"/>
</dbReference>
<name>A0ABV5ZEP6_9GAMM</name>
<dbReference type="RefSeq" id="WP_035461886.1">
    <property type="nucleotide sequence ID" value="NZ_JBHLZN010000004.1"/>
</dbReference>
<comment type="similarity">
    <text evidence="1">Belongs to the AB hydrolase superfamily. AB hydrolase 2 family.</text>
</comment>
<comment type="caution">
    <text evidence="4">The sequence shown here is derived from an EMBL/GenBank/DDBJ whole genome shotgun (WGS) entry which is preliminary data.</text>
</comment>
<proteinExistence type="inferred from homology"/>
<accession>A0ABV5ZEP6</accession>
<evidence type="ECO:0000256" key="1">
    <source>
        <dbReference type="ARBA" id="ARBA00006499"/>
    </source>
</evidence>
<dbReference type="Pfam" id="PF02230">
    <property type="entry name" value="Abhydrolase_2"/>
    <property type="match status" value="1"/>
</dbReference>
<dbReference type="GO" id="GO:0016787">
    <property type="term" value="F:hydrolase activity"/>
    <property type="evidence" value="ECO:0007669"/>
    <property type="project" value="UniProtKB-KW"/>
</dbReference>
<organism evidence="4 5">
    <name type="scientific">Balneatrix alpica</name>
    <dbReference type="NCBI Taxonomy" id="75684"/>
    <lineage>
        <taxon>Bacteria</taxon>
        <taxon>Pseudomonadati</taxon>
        <taxon>Pseudomonadota</taxon>
        <taxon>Gammaproteobacteria</taxon>
        <taxon>Oceanospirillales</taxon>
        <taxon>Balneatrichaceae</taxon>
        <taxon>Balneatrix</taxon>
    </lineage>
</organism>
<keyword evidence="2 4" id="KW-0378">Hydrolase</keyword>
<reference evidence="4 5" key="1">
    <citation type="submission" date="2024-09" db="EMBL/GenBank/DDBJ databases">
        <authorList>
            <person name="Sun Q."/>
            <person name="Mori K."/>
        </authorList>
    </citation>
    <scope>NUCLEOTIDE SEQUENCE [LARGE SCALE GENOMIC DNA]</scope>
    <source>
        <strain evidence="4 5">ATCC 51285</strain>
    </source>
</reference>
<feature type="domain" description="Phospholipase/carboxylesterase/thioesterase" evidence="3">
    <location>
        <begin position="2"/>
        <end position="207"/>
    </location>
</feature>
<evidence type="ECO:0000259" key="3">
    <source>
        <dbReference type="Pfam" id="PF02230"/>
    </source>
</evidence>
<dbReference type="PANTHER" id="PTHR10655">
    <property type="entry name" value="LYSOPHOSPHOLIPASE-RELATED"/>
    <property type="match status" value="1"/>
</dbReference>
<evidence type="ECO:0000313" key="4">
    <source>
        <dbReference type="EMBL" id="MFB9887098.1"/>
    </source>
</evidence>
<evidence type="ECO:0000313" key="5">
    <source>
        <dbReference type="Proteomes" id="UP001589628"/>
    </source>
</evidence>
<protein>
    <submittedName>
        <fullName evidence="4">Alpha/beta hydrolase</fullName>
    </submittedName>
</protein>
<dbReference type="PANTHER" id="PTHR10655:SF17">
    <property type="entry name" value="LYSOPHOSPHOLIPASE-LIKE PROTEIN 1"/>
    <property type="match status" value="1"/>
</dbReference>
<keyword evidence="5" id="KW-1185">Reference proteome</keyword>
<dbReference type="InterPro" id="IPR003140">
    <property type="entry name" value="PLipase/COase/thioEstase"/>
</dbReference>
<dbReference type="EMBL" id="JBHLZN010000004">
    <property type="protein sequence ID" value="MFB9887098.1"/>
    <property type="molecule type" value="Genomic_DNA"/>
</dbReference>
<evidence type="ECO:0000256" key="2">
    <source>
        <dbReference type="ARBA" id="ARBA00022801"/>
    </source>
</evidence>
<dbReference type="Proteomes" id="UP001589628">
    <property type="component" value="Unassembled WGS sequence"/>
</dbReference>
<gene>
    <name evidence="4" type="ORF">ACFFLH_11830</name>
</gene>